<evidence type="ECO:0000313" key="2">
    <source>
        <dbReference type="WBParaSite" id="nRc.2.0.1.t09485-RA"/>
    </source>
</evidence>
<name>A0A915I6J7_ROMCU</name>
<organism evidence="1 2">
    <name type="scientific">Romanomermis culicivorax</name>
    <name type="common">Nematode worm</name>
    <dbReference type="NCBI Taxonomy" id="13658"/>
    <lineage>
        <taxon>Eukaryota</taxon>
        <taxon>Metazoa</taxon>
        <taxon>Ecdysozoa</taxon>
        <taxon>Nematoda</taxon>
        <taxon>Enoplea</taxon>
        <taxon>Dorylaimia</taxon>
        <taxon>Mermithida</taxon>
        <taxon>Mermithoidea</taxon>
        <taxon>Mermithidae</taxon>
        <taxon>Romanomermis</taxon>
    </lineage>
</organism>
<proteinExistence type="predicted"/>
<evidence type="ECO:0000313" key="1">
    <source>
        <dbReference type="Proteomes" id="UP000887565"/>
    </source>
</evidence>
<dbReference type="Proteomes" id="UP000887565">
    <property type="component" value="Unplaced"/>
</dbReference>
<keyword evidence="1" id="KW-1185">Reference proteome</keyword>
<accession>A0A915I6J7</accession>
<protein>
    <submittedName>
        <fullName evidence="2">Uncharacterized protein</fullName>
    </submittedName>
</protein>
<sequence>MKSPGSIHYHHLEEAIRIRLIVAPGWDRLNLIRDFKSKGITADEYQWCCKSISTSATNLFMEVGQIASWEGQNVLSNWGDVGGCKATSRKWANQDGLIIWDEKAFKNVCPVVPKGKYVSTLHDMHAIIDEIQAAFEIKVNAKLNYLEYGIKLAEEEVFRAT</sequence>
<dbReference type="WBParaSite" id="nRc.2.0.1.t09485-RA">
    <property type="protein sequence ID" value="nRc.2.0.1.t09485-RA"/>
    <property type="gene ID" value="nRc.2.0.1.g09485"/>
</dbReference>
<reference evidence="2" key="1">
    <citation type="submission" date="2022-11" db="UniProtKB">
        <authorList>
            <consortium name="WormBaseParasite"/>
        </authorList>
    </citation>
    <scope>IDENTIFICATION</scope>
</reference>
<dbReference type="AlphaFoldDB" id="A0A915I6J7"/>